<dbReference type="Gramene" id="QL11p029869:mrna">
    <property type="protein sequence ID" value="QL11p029869:mrna"/>
    <property type="gene ID" value="QL11p029869"/>
</dbReference>
<dbReference type="Gene3D" id="3.40.50.1820">
    <property type="entry name" value="alpha/beta hydrolase"/>
    <property type="match status" value="1"/>
</dbReference>
<dbReference type="Pfam" id="PF00450">
    <property type="entry name" value="Peptidase_S10"/>
    <property type="match status" value="1"/>
</dbReference>
<proteinExistence type="inferred from homology"/>
<dbReference type="Proteomes" id="UP000594261">
    <property type="component" value="Chromosome 11"/>
</dbReference>
<evidence type="ECO:0000256" key="4">
    <source>
        <dbReference type="ARBA" id="ARBA00023180"/>
    </source>
</evidence>
<reference evidence="5" key="2">
    <citation type="submission" date="2021-01" db="UniProtKB">
        <authorList>
            <consortium name="EnsemblPlants"/>
        </authorList>
    </citation>
    <scope>IDENTIFICATION</scope>
</reference>
<dbReference type="GO" id="GO:0004185">
    <property type="term" value="F:serine-type carboxypeptidase activity"/>
    <property type="evidence" value="ECO:0007669"/>
    <property type="project" value="InterPro"/>
</dbReference>
<evidence type="ECO:0000313" key="5">
    <source>
        <dbReference type="EnsemblPlants" id="QL11p029869:mrna"/>
    </source>
</evidence>
<dbReference type="FunFam" id="3.40.50.1820:FF:000148">
    <property type="entry name" value="Serine carboxypeptidase-like 11"/>
    <property type="match status" value="1"/>
</dbReference>
<dbReference type="PANTHER" id="PTHR11802:SF224">
    <property type="entry name" value="SERINE CARBOXYPEPTIDASE-LIKE 7 ISOFORM X1"/>
    <property type="match status" value="1"/>
</dbReference>
<name>A0A7N2MX53_QUELO</name>
<dbReference type="InterPro" id="IPR029058">
    <property type="entry name" value="AB_hydrolase_fold"/>
</dbReference>
<sequence>MFPKFRGRKKSPFIKFQRGMAARQQKFESMFSSTVITLLWLLAFSMLCMAQSQSIVETLPGFPGKLPFKLETGYVGVGEADDVQLFYYFIESERNPRKDPLLLWLTGGPGCSGFSGLVYEIGPLSFNYENFDGNEPTFQLNQYSWTKVASIIFLDAPVGTGFSYSRTSQGYNMTDTLSAAQTYEFLRKWLLDHPKFLTNVLYVGGDSYSGITVPIVVQEIHNGNAVGNVPFMKLNGYCLGNPVTDRRSDVSTQIEYAHRVALISDELYESIKESCHGEYVRVDPENVQCLKDIQAYTDCISKLDPANILEPNCPVISPKSKGIGWDQAIFEENPMDILLSWSQTPTLWCRVYNYVLSYIWANDENVQNALGIRKGTKLSWFRCNKTLSYTYDVVSTIEYHRNLTNTAYRSLIYSGDQDLSVPYVGTQEWIRSLNMTITDDWQPWFVEGQIAGYTRFFTKNLYHMTFATVKGGGHTAPEYKPRECFAMVDRWLSYYSL</sequence>
<evidence type="ECO:0000256" key="3">
    <source>
        <dbReference type="ARBA" id="ARBA00022729"/>
    </source>
</evidence>
<protein>
    <recommendedName>
        <fullName evidence="7">Serine carboxypeptidase-like 18</fullName>
    </recommendedName>
</protein>
<keyword evidence="6" id="KW-1185">Reference proteome</keyword>
<dbReference type="Gene3D" id="3.40.50.12670">
    <property type="match status" value="1"/>
</dbReference>
<dbReference type="InterPro" id="IPR001563">
    <property type="entry name" value="Peptidase_S10"/>
</dbReference>
<dbReference type="GO" id="GO:0006508">
    <property type="term" value="P:proteolysis"/>
    <property type="evidence" value="ECO:0007669"/>
    <property type="project" value="InterPro"/>
</dbReference>
<dbReference type="InParanoid" id="A0A7N2MX53"/>
<dbReference type="AlphaFoldDB" id="A0A7N2MX53"/>
<dbReference type="SUPFAM" id="SSF53474">
    <property type="entry name" value="alpha/beta-Hydrolases"/>
    <property type="match status" value="1"/>
</dbReference>
<dbReference type="EnsemblPlants" id="QL11p029869:mrna">
    <property type="protein sequence ID" value="QL11p029869:mrna"/>
    <property type="gene ID" value="QL11p029869"/>
</dbReference>
<dbReference type="OMA" id="SITEWER"/>
<keyword evidence="3" id="KW-0732">Signal</keyword>
<keyword evidence="4" id="KW-0325">Glycoprotein</keyword>
<dbReference type="PANTHER" id="PTHR11802">
    <property type="entry name" value="SERINE PROTEASE FAMILY S10 SERINE CARBOXYPEPTIDASE"/>
    <property type="match status" value="1"/>
</dbReference>
<dbReference type="EMBL" id="LRBV02000011">
    <property type="status" value="NOT_ANNOTATED_CDS"/>
    <property type="molecule type" value="Genomic_DNA"/>
</dbReference>
<accession>A0A7N2MX53</accession>
<evidence type="ECO:0000256" key="2">
    <source>
        <dbReference type="ARBA" id="ARBA00022525"/>
    </source>
</evidence>
<dbReference type="GO" id="GO:0019748">
    <property type="term" value="P:secondary metabolic process"/>
    <property type="evidence" value="ECO:0007669"/>
    <property type="project" value="UniProtKB-ARBA"/>
</dbReference>
<dbReference type="GO" id="GO:0016752">
    <property type="term" value="F:sinapoyltransferase activity"/>
    <property type="evidence" value="ECO:0007669"/>
    <property type="project" value="UniProtKB-ARBA"/>
</dbReference>
<evidence type="ECO:0000313" key="6">
    <source>
        <dbReference type="Proteomes" id="UP000594261"/>
    </source>
</evidence>
<organism evidence="5 6">
    <name type="scientific">Quercus lobata</name>
    <name type="common">Valley oak</name>
    <dbReference type="NCBI Taxonomy" id="97700"/>
    <lineage>
        <taxon>Eukaryota</taxon>
        <taxon>Viridiplantae</taxon>
        <taxon>Streptophyta</taxon>
        <taxon>Embryophyta</taxon>
        <taxon>Tracheophyta</taxon>
        <taxon>Spermatophyta</taxon>
        <taxon>Magnoliopsida</taxon>
        <taxon>eudicotyledons</taxon>
        <taxon>Gunneridae</taxon>
        <taxon>Pentapetalae</taxon>
        <taxon>rosids</taxon>
        <taxon>fabids</taxon>
        <taxon>Fagales</taxon>
        <taxon>Fagaceae</taxon>
        <taxon>Quercus</taxon>
    </lineage>
</organism>
<dbReference type="PRINTS" id="PR00724">
    <property type="entry name" value="CRBOXYPTASEC"/>
</dbReference>
<evidence type="ECO:0008006" key="7">
    <source>
        <dbReference type="Google" id="ProtNLM"/>
    </source>
</evidence>
<comment type="similarity">
    <text evidence="1">Belongs to the peptidase S10 family.</text>
</comment>
<dbReference type="FunFam" id="3.40.50.12670:FF:000001">
    <property type="entry name" value="Carboxypeptidase"/>
    <property type="match status" value="1"/>
</dbReference>
<reference evidence="5 6" key="1">
    <citation type="journal article" date="2016" name="G3 (Bethesda)">
        <title>First Draft Assembly and Annotation of the Genome of a California Endemic Oak Quercus lobata Nee (Fagaceae).</title>
        <authorList>
            <person name="Sork V.L."/>
            <person name="Fitz-Gibbon S.T."/>
            <person name="Puiu D."/>
            <person name="Crepeau M."/>
            <person name="Gugger P.F."/>
            <person name="Sherman R."/>
            <person name="Stevens K."/>
            <person name="Langley C.H."/>
            <person name="Pellegrini M."/>
            <person name="Salzberg S.L."/>
        </authorList>
    </citation>
    <scope>NUCLEOTIDE SEQUENCE [LARGE SCALE GENOMIC DNA]</scope>
    <source>
        <strain evidence="5 6">cv. SW786</strain>
    </source>
</reference>
<keyword evidence="2" id="KW-0964">Secreted</keyword>
<evidence type="ECO:0000256" key="1">
    <source>
        <dbReference type="ARBA" id="ARBA00009431"/>
    </source>
</evidence>